<dbReference type="EMBL" id="AFQO01000007">
    <property type="protein sequence ID" value="EGT75874.1"/>
    <property type="molecule type" value="Genomic_DNA"/>
</dbReference>
<name>F9GNH7_HAEHA</name>
<accession>F9GNH7</accession>
<dbReference type="PANTHER" id="PTHR47163">
    <property type="entry name" value="DDE_TNP_IS1595 DOMAIN-CONTAINING PROTEIN"/>
    <property type="match status" value="1"/>
</dbReference>
<dbReference type="InterPro" id="IPR053164">
    <property type="entry name" value="IS1016-like_transposase"/>
</dbReference>
<dbReference type="PATRIC" id="fig|1028803.3.peg.620"/>
<protein>
    <submittedName>
        <fullName evidence="2">Putative transposase</fullName>
    </submittedName>
</protein>
<comment type="caution">
    <text evidence="2">The sequence shown here is derived from an EMBL/GenBank/DDBJ whole genome shotgun (WGS) entry which is preliminary data.</text>
</comment>
<dbReference type="NCBIfam" id="NF033547">
    <property type="entry name" value="transpos_IS1595"/>
    <property type="match status" value="1"/>
</dbReference>
<dbReference type="SMART" id="SM01126">
    <property type="entry name" value="DDE_Tnp_IS1595"/>
    <property type="match status" value="1"/>
</dbReference>
<dbReference type="Proteomes" id="UP000003258">
    <property type="component" value="Unassembled WGS sequence"/>
</dbReference>
<dbReference type="AlphaFoldDB" id="F9GNH7"/>
<evidence type="ECO:0000259" key="1">
    <source>
        <dbReference type="SMART" id="SM01126"/>
    </source>
</evidence>
<evidence type="ECO:0000313" key="2">
    <source>
        <dbReference type="EMBL" id="EGT75874.1"/>
    </source>
</evidence>
<reference evidence="2 3" key="1">
    <citation type="journal article" date="2011" name="J. Bacteriol.">
        <title>Genome Sequences for Five Strains of the Emerging Pathogen Haemophilus haemolyticus.</title>
        <authorList>
            <person name="Jordan I.K."/>
            <person name="Conley A.B."/>
            <person name="Antonov I.V."/>
            <person name="Arthur R.A."/>
            <person name="Cook E.D."/>
            <person name="Cooper G.P."/>
            <person name="Jones B.L."/>
            <person name="Knipe K.M."/>
            <person name="Lee K.J."/>
            <person name="Liu X."/>
            <person name="Mitchell G.J."/>
            <person name="Pande P.R."/>
            <person name="Petit R.A."/>
            <person name="Qin S."/>
            <person name="Rajan V.N."/>
            <person name="Sarda S."/>
            <person name="Sebastian A."/>
            <person name="Tang S."/>
            <person name="Thapliyal R."/>
            <person name="Varghese N.J."/>
            <person name="Ye T."/>
            <person name="Katz L.S."/>
            <person name="Wang X."/>
            <person name="Rowe L."/>
            <person name="Frace M."/>
            <person name="Mayer L.W."/>
        </authorList>
    </citation>
    <scope>NUCLEOTIDE SEQUENCE [LARGE SCALE GENOMIC DNA]</scope>
    <source>
        <strain evidence="2 3">M19501</strain>
    </source>
</reference>
<feature type="domain" description="ISXO2-like transposase" evidence="1">
    <location>
        <begin position="58"/>
        <end position="196"/>
    </location>
</feature>
<sequence length="231" mass="26644">MRKSRLSQHKQNKLIELFVAGVTARTASELVNVNKNTAAYYFHRLLLLIYQTSPHLEMFEGEIEADESYFGGTRKGKRGHGAVGKVAVFGLLKRNAKVYTVVVPNAQSATLLPIIREKVNPDSIVYTDTFRSYDVLDVSEFSHFRINHSTHFAENHNHINGIENFWNQAKRHLRKFNGIPKEHFELYLKECEWRFNNSEIKSQISILKQLVKGNLVQLSSTAPFIFCSFWL</sequence>
<dbReference type="Pfam" id="PF12762">
    <property type="entry name" value="DDE_Tnp_IS1595"/>
    <property type="match status" value="1"/>
</dbReference>
<organism evidence="2 3">
    <name type="scientific">Haemophilus haemolyticus M19501</name>
    <dbReference type="NCBI Taxonomy" id="1028803"/>
    <lineage>
        <taxon>Bacteria</taxon>
        <taxon>Pseudomonadati</taxon>
        <taxon>Pseudomonadota</taxon>
        <taxon>Gammaproteobacteria</taxon>
        <taxon>Pasteurellales</taxon>
        <taxon>Pasteurellaceae</taxon>
        <taxon>Haemophilus</taxon>
    </lineage>
</organism>
<dbReference type="InterPro" id="IPR024445">
    <property type="entry name" value="Tnp_ISXO2-like"/>
</dbReference>
<dbReference type="eggNOG" id="COG3676">
    <property type="taxonomic scope" value="Bacteria"/>
</dbReference>
<evidence type="ECO:0000313" key="3">
    <source>
        <dbReference type="Proteomes" id="UP000003258"/>
    </source>
</evidence>
<proteinExistence type="predicted"/>
<dbReference type="PANTHER" id="PTHR47163:SF2">
    <property type="entry name" value="SI:DKEY-17M8.2"/>
    <property type="match status" value="1"/>
</dbReference>
<gene>
    <name evidence="2" type="ORF">GG9_0593</name>
</gene>
<dbReference type="RefSeq" id="WP_005631004.1">
    <property type="nucleotide sequence ID" value="NZ_AFQO01000007.1"/>
</dbReference>